<dbReference type="Proteomes" id="UP000824496">
    <property type="component" value="Chromosome"/>
</dbReference>
<dbReference type="Gene3D" id="3.40.50.720">
    <property type="entry name" value="NAD(P)-binding Rossmann-like Domain"/>
    <property type="match status" value="1"/>
</dbReference>
<dbReference type="InterPro" id="IPR051606">
    <property type="entry name" value="Polyketide_Oxido-like"/>
</dbReference>
<reference evidence="2 3" key="1">
    <citation type="submission" date="2021-08" db="EMBL/GenBank/DDBJ databases">
        <title>Whole genome sequence of novel Actinomyces species strain MAS-1.</title>
        <authorList>
            <person name="Saito M."/>
            <person name="Kuwahara N."/>
            <person name="Takizawa T."/>
            <person name="Gotouda H."/>
            <person name="Ochiai T."/>
        </authorList>
    </citation>
    <scope>NUCLEOTIDE SEQUENCE [LARGE SCALE GENOMIC DNA]</scope>
    <source>
        <strain evidence="2 3">MAS-1</strain>
    </source>
</reference>
<dbReference type="PANTHER" id="PTHR43355">
    <property type="entry name" value="FLAVIN REDUCTASE (NADPH)"/>
    <property type="match status" value="1"/>
</dbReference>
<keyword evidence="3" id="KW-1185">Reference proteome</keyword>
<organism evidence="2 3">
    <name type="scientific">Actinomyces capricornis</name>
    <dbReference type="NCBI Taxonomy" id="2755559"/>
    <lineage>
        <taxon>Bacteria</taxon>
        <taxon>Bacillati</taxon>
        <taxon>Actinomycetota</taxon>
        <taxon>Actinomycetes</taxon>
        <taxon>Actinomycetales</taxon>
        <taxon>Actinomycetaceae</taxon>
        <taxon>Actinomyces</taxon>
    </lineage>
</organism>
<evidence type="ECO:0000313" key="3">
    <source>
        <dbReference type="Proteomes" id="UP000824496"/>
    </source>
</evidence>
<evidence type="ECO:0000259" key="1">
    <source>
        <dbReference type="Pfam" id="PF13460"/>
    </source>
</evidence>
<dbReference type="PANTHER" id="PTHR43355:SF2">
    <property type="entry name" value="FLAVIN REDUCTASE (NADPH)"/>
    <property type="match status" value="1"/>
</dbReference>
<sequence length="221" mass="23795">MRVAVFGATGMAGSAIVSEALSRGHRVIAASRHPCSTASGDDRLIVRAVDLSHPDEAGPLLADSDAAILTIRLVPGQEHRLAPMTQGFLDVAARHCRPVIIIGGAAPLRLPNHPDRLLIDDPAYVPQAWKTIARASLEQYRVCQLHPYSGWVYLSPPAVFESGERSGRYRRGTTTLLTDAQGISRISAPDLAIAVLDELERPSGDRHITVCQESAPEDARS</sequence>
<dbReference type="SUPFAM" id="SSF51735">
    <property type="entry name" value="NAD(P)-binding Rossmann-fold domains"/>
    <property type="match status" value="1"/>
</dbReference>
<dbReference type="Pfam" id="PF13460">
    <property type="entry name" value="NAD_binding_10"/>
    <property type="match status" value="1"/>
</dbReference>
<evidence type="ECO:0000313" key="2">
    <source>
        <dbReference type="EMBL" id="BDA63314.1"/>
    </source>
</evidence>
<protein>
    <recommendedName>
        <fullName evidence="1">NAD(P)-binding domain-containing protein</fullName>
    </recommendedName>
</protein>
<dbReference type="EMBL" id="AP025017">
    <property type="protein sequence ID" value="BDA63314.1"/>
    <property type="molecule type" value="Genomic_DNA"/>
</dbReference>
<dbReference type="InterPro" id="IPR036291">
    <property type="entry name" value="NAD(P)-bd_dom_sf"/>
</dbReference>
<gene>
    <name evidence="2" type="ORF">MANAM107_01480</name>
</gene>
<name>A0ABN6K145_9ACTO</name>
<proteinExistence type="predicted"/>
<dbReference type="InterPro" id="IPR016040">
    <property type="entry name" value="NAD(P)-bd_dom"/>
</dbReference>
<accession>A0ABN6K145</accession>
<feature type="domain" description="NAD(P)-binding" evidence="1">
    <location>
        <begin position="7"/>
        <end position="198"/>
    </location>
</feature>